<feature type="domain" description="IDEAL" evidence="2">
    <location>
        <begin position="34"/>
        <end position="70"/>
    </location>
</feature>
<dbReference type="Proteomes" id="UP001646157">
    <property type="component" value="Unassembled WGS sequence"/>
</dbReference>
<evidence type="ECO:0000256" key="1">
    <source>
        <dbReference type="SAM" id="Coils"/>
    </source>
</evidence>
<protein>
    <submittedName>
        <fullName evidence="3">Uncharacterized protein YpiB (UPF0302 family)</fullName>
    </submittedName>
</protein>
<dbReference type="InterPro" id="IPR027393">
    <property type="entry name" value="Virus_scaffolding_prot_C"/>
</dbReference>
<keyword evidence="4" id="KW-1185">Reference proteome</keyword>
<dbReference type="InterPro" id="IPR014957">
    <property type="entry name" value="IDEAL_dom"/>
</dbReference>
<dbReference type="SMART" id="SM00914">
    <property type="entry name" value="IDEAL"/>
    <property type="match status" value="1"/>
</dbReference>
<organism evidence="3 4">
    <name type="scientific">Rossellomorea pakistanensis</name>
    <dbReference type="NCBI Taxonomy" id="992288"/>
    <lineage>
        <taxon>Bacteria</taxon>
        <taxon>Bacillati</taxon>
        <taxon>Bacillota</taxon>
        <taxon>Bacilli</taxon>
        <taxon>Bacillales</taxon>
        <taxon>Bacillaceae</taxon>
        <taxon>Rossellomorea</taxon>
    </lineage>
</organism>
<sequence length="79" mass="9369">MDKKKSYTEMMKACAMTRKSATDQSMMDVYIDMILSEILLKSKKEKLEKKINDALDEKNEERFLVLSHQLKDLHQQLEM</sequence>
<dbReference type="Pfam" id="PF08858">
    <property type="entry name" value="IDEAL"/>
    <property type="match status" value="1"/>
</dbReference>
<evidence type="ECO:0000259" key="2">
    <source>
        <dbReference type="SMART" id="SM00914"/>
    </source>
</evidence>
<reference evidence="3 4" key="1">
    <citation type="submission" date="2021-01" db="EMBL/GenBank/DDBJ databases">
        <title>Genomic Encyclopedia of Type Strains, Phase IV (KMG-IV): sequencing the most valuable type-strain genomes for metagenomic binning, comparative biology and taxonomic classification.</title>
        <authorList>
            <person name="Goeker M."/>
        </authorList>
    </citation>
    <scope>NUCLEOTIDE SEQUENCE [LARGE SCALE GENOMIC DNA]</scope>
    <source>
        <strain evidence="3 4">DSM 24834</strain>
    </source>
</reference>
<evidence type="ECO:0000313" key="3">
    <source>
        <dbReference type="EMBL" id="MBM7586460.1"/>
    </source>
</evidence>
<name>A0ABS2NF29_9BACI</name>
<accession>A0ABS2NF29</accession>
<gene>
    <name evidence="3" type="ORF">JOC86_003012</name>
</gene>
<dbReference type="EMBL" id="JAFBDZ010000003">
    <property type="protein sequence ID" value="MBM7586460.1"/>
    <property type="molecule type" value="Genomic_DNA"/>
</dbReference>
<comment type="caution">
    <text evidence="3">The sequence shown here is derived from an EMBL/GenBank/DDBJ whole genome shotgun (WGS) entry which is preliminary data.</text>
</comment>
<evidence type="ECO:0000313" key="4">
    <source>
        <dbReference type="Proteomes" id="UP001646157"/>
    </source>
</evidence>
<dbReference type="Gene3D" id="4.10.810.10">
    <property type="entry name" value="Virus Scaffolding Protein, Chain A"/>
    <property type="match status" value="1"/>
</dbReference>
<proteinExistence type="predicted"/>
<keyword evidence="1" id="KW-0175">Coiled coil</keyword>
<dbReference type="RefSeq" id="WP_205173677.1">
    <property type="nucleotide sequence ID" value="NZ_JAFBDZ010000003.1"/>
</dbReference>
<feature type="coiled-coil region" evidence="1">
    <location>
        <begin position="37"/>
        <end position="64"/>
    </location>
</feature>